<dbReference type="Gene3D" id="3.10.580.10">
    <property type="entry name" value="CBS-domain"/>
    <property type="match status" value="1"/>
</dbReference>
<dbReference type="InterPro" id="IPR050965">
    <property type="entry name" value="UPF0336/Enoyl-CoA_hydratase"/>
</dbReference>
<dbReference type="GO" id="GO:0019171">
    <property type="term" value="F:(3R)-hydroxyacyl-[acyl-carrier-protein] dehydratase activity"/>
    <property type="evidence" value="ECO:0007669"/>
    <property type="project" value="TreeGrafter"/>
</dbReference>
<organism evidence="3 4">
    <name type="scientific">Halosegnis rubeus</name>
    <dbReference type="NCBI Taxonomy" id="2212850"/>
    <lineage>
        <taxon>Archaea</taxon>
        <taxon>Methanobacteriati</taxon>
        <taxon>Methanobacteriota</taxon>
        <taxon>Stenosarchaea group</taxon>
        <taxon>Halobacteria</taxon>
        <taxon>Halobacteriales</taxon>
        <taxon>Natronomonadaceae</taxon>
        <taxon>Halosegnis</taxon>
    </lineage>
</organism>
<dbReference type="PANTHER" id="PTHR43437">
    <property type="entry name" value="HYDROXYACYL-THIOESTER DEHYDRATASE TYPE 2, MITOCHONDRIAL-RELATED"/>
    <property type="match status" value="1"/>
</dbReference>
<evidence type="ECO:0000313" key="3">
    <source>
        <dbReference type="EMBL" id="KAB7516695.1"/>
    </source>
</evidence>
<dbReference type="EMBL" id="QJOW01000002">
    <property type="protein sequence ID" value="KAB7516695.1"/>
    <property type="molecule type" value="Genomic_DNA"/>
</dbReference>
<evidence type="ECO:0000259" key="2">
    <source>
        <dbReference type="PROSITE" id="PS51371"/>
    </source>
</evidence>
<dbReference type="CDD" id="cd03449">
    <property type="entry name" value="R_hydratase"/>
    <property type="match status" value="1"/>
</dbReference>
<dbReference type="InterPro" id="IPR000644">
    <property type="entry name" value="CBS_dom"/>
</dbReference>
<gene>
    <name evidence="3" type="ORF">DMP03_04820</name>
</gene>
<protein>
    <submittedName>
        <fullName evidence="3">CBS domain-containing protein</fullName>
    </submittedName>
</protein>
<reference evidence="3 4" key="1">
    <citation type="submission" date="2019-10" db="EMBL/GenBank/DDBJ databases">
        <title>Unraveling microbial dark matter from salterns through culturing: the case of the genus Halosegnis.</title>
        <authorList>
            <person name="Duran-Viseras A."/>
            <person name="Andrei A.-S."/>
            <person name="Vera-Gargallo B."/>
            <person name="Ghai R."/>
            <person name="Sanchez-Porro C."/>
            <person name="Ventosa A."/>
        </authorList>
    </citation>
    <scope>NUCLEOTIDE SEQUENCE [LARGE SCALE GENOMIC DNA]</scope>
    <source>
        <strain evidence="3 4">F17-44</strain>
    </source>
</reference>
<dbReference type="PANTHER" id="PTHR43437:SF3">
    <property type="entry name" value="HYDROXYACYL-THIOESTER DEHYDRATASE TYPE 2, MITOCHONDRIAL"/>
    <property type="match status" value="1"/>
</dbReference>
<dbReference type="InterPro" id="IPR029069">
    <property type="entry name" value="HotDog_dom_sf"/>
</dbReference>
<dbReference type="Pfam" id="PF00571">
    <property type="entry name" value="CBS"/>
    <property type="match status" value="2"/>
</dbReference>
<dbReference type="RefSeq" id="WP_152119582.1">
    <property type="nucleotide sequence ID" value="NZ_QJOW01000002.1"/>
</dbReference>
<evidence type="ECO:0000313" key="4">
    <source>
        <dbReference type="Proteomes" id="UP000326302"/>
    </source>
</evidence>
<dbReference type="AlphaFoldDB" id="A0A5N5UD82"/>
<dbReference type="Gene3D" id="3.10.129.10">
    <property type="entry name" value="Hotdog Thioesterase"/>
    <property type="match status" value="1"/>
</dbReference>
<feature type="domain" description="CBS" evidence="2">
    <location>
        <begin position="11"/>
        <end position="69"/>
    </location>
</feature>
<evidence type="ECO:0000256" key="1">
    <source>
        <dbReference type="PROSITE-ProRule" id="PRU00703"/>
    </source>
</evidence>
<feature type="domain" description="CBS" evidence="2">
    <location>
        <begin position="76"/>
        <end position="131"/>
    </location>
</feature>
<dbReference type="SMART" id="SM00116">
    <property type="entry name" value="CBS"/>
    <property type="match status" value="2"/>
</dbReference>
<dbReference type="InterPro" id="IPR046342">
    <property type="entry name" value="CBS_dom_sf"/>
</dbReference>
<dbReference type="PROSITE" id="PS51371">
    <property type="entry name" value="CBS"/>
    <property type="match status" value="2"/>
</dbReference>
<proteinExistence type="predicted"/>
<accession>A0A5N5UD82</accession>
<sequence length="287" mass="30292">MSSPRAVRELLSSDVETVGPAAFLRAATEYLYGSGVDSVVVTDEHDVPVGITTGRDIGRAAAEGLGFDTTRVREVMTDTLVTVSPETTGRQAAETMREHGIHHLLVVDDGGVVGVVTATDLAYAIPDATAESGVEVDVDERDRYDEGDWAFDGPTGSALSVGDEFTFAKTLTETDIEQFAEATGDTNPLHLDAEYAGATRFGGRIAHGVLTTGVVSAAVARLPGMPIYLEQNARFTAPVHGGERVTAAIEVVEEETADQFRLSTVVTDGDREVVLDGDALVLVGEEP</sequence>
<dbReference type="SUPFAM" id="SSF54637">
    <property type="entry name" value="Thioesterase/thiol ester dehydrase-isomerase"/>
    <property type="match status" value="1"/>
</dbReference>
<comment type="caution">
    <text evidence="3">The sequence shown here is derived from an EMBL/GenBank/DDBJ whole genome shotgun (WGS) entry which is preliminary data.</text>
</comment>
<dbReference type="InterPro" id="IPR002539">
    <property type="entry name" value="MaoC-like_dom"/>
</dbReference>
<keyword evidence="1" id="KW-0129">CBS domain</keyword>
<dbReference type="Proteomes" id="UP000326302">
    <property type="component" value="Unassembled WGS sequence"/>
</dbReference>
<name>A0A5N5UD82_9EURY</name>
<dbReference type="GO" id="GO:0006633">
    <property type="term" value="P:fatty acid biosynthetic process"/>
    <property type="evidence" value="ECO:0007669"/>
    <property type="project" value="TreeGrafter"/>
</dbReference>
<dbReference type="OrthoDB" id="51509at2157"/>
<dbReference type="Pfam" id="PF01575">
    <property type="entry name" value="MaoC_dehydratas"/>
    <property type="match status" value="1"/>
</dbReference>
<dbReference type="SUPFAM" id="SSF54631">
    <property type="entry name" value="CBS-domain pair"/>
    <property type="match status" value="1"/>
</dbReference>